<gene>
    <name evidence="5" type="ORF">GCM10023189_46310</name>
</gene>
<evidence type="ECO:0000259" key="3">
    <source>
        <dbReference type="Pfam" id="PF25954"/>
    </source>
</evidence>
<evidence type="ECO:0000313" key="6">
    <source>
        <dbReference type="Proteomes" id="UP001501175"/>
    </source>
</evidence>
<dbReference type="Gene3D" id="2.40.30.170">
    <property type="match status" value="1"/>
</dbReference>
<dbReference type="Pfam" id="PF25917">
    <property type="entry name" value="BSH_RND"/>
    <property type="match status" value="1"/>
</dbReference>
<keyword evidence="6" id="KW-1185">Reference proteome</keyword>
<reference evidence="6" key="1">
    <citation type="journal article" date="2019" name="Int. J. Syst. Evol. Microbiol.">
        <title>The Global Catalogue of Microorganisms (GCM) 10K type strain sequencing project: providing services to taxonomists for standard genome sequencing and annotation.</title>
        <authorList>
            <consortium name="The Broad Institute Genomics Platform"/>
            <consortium name="The Broad Institute Genome Sequencing Center for Infectious Disease"/>
            <person name="Wu L."/>
            <person name="Ma J."/>
        </authorList>
    </citation>
    <scope>NUCLEOTIDE SEQUENCE [LARGE SCALE GENOMIC DNA]</scope>
    <source>
        <strain evidence="6">JCM 17927</strain>
    </source>
</reference>
<protein>
    <submittedName>
        <fullName evidence="5">Efflux RND transporter periplasmic adaptor subunit</fullName>
    </submittedName>
</protein>
<dbReference type="InterPro" id="IPR058637">
    <property type="entry name" value="YknX-like_C"/>
</dbReference>
<dbReference type="Proteomes" id="UP001501175">
    <property type="component" value="Unassembled WGS sequence"/>
</dbReference>
<accession>A0ABP8NGN0</accession>
<dbReference type="EMBL" id="BAABHD010000079">
    <property type="protein sequence ID" value="GAA4465545.1"/>
    <property type="molecule type" value="Genomic_DNA"/>
</dbReference>
<dbReference type="PANTHER" id="PTHR30469">
    <property type="entry name" value="MULTIDRUG RESISTANCE PROTEIN MDTA"/>
    <property type="match status" value="1"/>
</dbReference>
<dbReference type="InterPro" id="IPR058792">
    <property type="entry name" value="Beta-barrel_RND_2"/>
</dbReference>
<evidence type="ECO:0000256" key="1">
    <source>
        <dbReference type="ARBA" id="ARBA00009477"/>
    </source>
</evidence>
<proteinExistence type="inferred from homology"/>
<dbReference type="PANTHER" id="PTHR30469:SF36">
    <property type="entry name" value="BLL3903 PROTEIN"/>
    <property type="match status" value="1"/>
</dbReference>
<sequence>MRALLLILIVGGALIIGKLFLLPKASGESKGKLILGPEEAKKKESKSGDKPPVKVDVLLVHKESVENFITIPGTVLPNESVELKAELSGRLNYLIGKEGKSVAKGELIARINDKELKAQLLKLDLQEQRAKEVETRQRQLLAVEGVSKEEFAIVANNTLTIGADKELLRAQLEKTEIRAPFSGKIGLRQVSEGAFLMPGTLVATLVQTNPVKIDFSIPEKYAHYLRVGTLLQLSTEGSESVSARIAAISPLVDPTLRTLKIRAIAPNHAGRLVPGMFVRVHVRLSGNNESILVPSQAVIPELKGKKVFLVKAGKAQEQFIKIGLRQERNVQVTEGLTAGDSVIVSSIMALRNGSPVSVKKTPSSSQLR</sequence>
<dbReference type="RefSeq" id="WP_345247502.1">
    <property type="nucleotide sequence ID" value="NZ_BAABHD010000079.1"/>
</dbReference>
<feature type="domain" description="Multidrug resistance protein MdtA-like barrel-sandwich hybrid" evidence="2">
    <location>
        <begin position="80"/>
        <end position="204"/>
    </location>
</feature>
<evidence type="ECO:0000259" key="2">
    <source>
        <dbReference type="Pfam" id="PF25917"/>
    </source>
</evidence>
<comment type="similarity">
    <text evidence="1">Belongs to the membrane fusion protein (MFP) (TC 8.A.1) family.</text>
</comment>
<name>A0ABP8NGN0_9BACT</name>
<feature type="domain" description="YknX-like C-terminal permuted SH3-like" evidence="4">
    <location>
        <begin position="292"/>
        <end position="358"/>
    </location>
</feature>
<dbReference type="Pfam" id="PF25989">
    <property type="entry name" value="YknX_C"/>
    <property type="match status" value="1"/>
</dbReference>
<evidence type="ECO:0000259" key="4">
    <source>
        <dbReference type="Pfam" id="PF25989"/>
    </source>
</evidence>
<dbReference type="Pfam" id="PF25954">
    <property type="entry name" value="Beta-barrel_RND_2"/>
    <property type="match status" value="1"/>
</dbReference>
<comment type="caution">
    <text evidence="5">The sequence shown here is derived from an EMBL/GenBank/DDBJ whole genome shotgun (WGS) entry which is preliminary data.</text>
</comment>
<evidence type="ECO:0000313" key="5">
    <source>
        <dbReference type="EMBL" id="GAA4465545.1"/>
    </source>
</evidence>
<dbReference type="SUPFAM" id="SSF111369">
    <property type="entry name" value="HlyD-like secretion proteins"/>
    <property type="match status" value="1"/>
</dbReference>
<dbReference type="InterPro" id="IPR006143">
    <property type="entry name" value="RND_pump_MFP"/>
</dbReference>
<dbReference type="NCBIfam" id="TIGR01730">
    <property type="entry name" value="RND_mfp"/>
    <property type="match status" value="1"/>
</dbReference>
<dbReference type="Gene3D" id="2.40.420.20">
    <property type="match status" value="1"/>
</dbReference>
<feature type="domain" description="CusB-like beta-barrel" evidence="3">
    <location>
        <begin position="213"/>
        <end position="283"/>
    </location>
</feature>
<dbReference type="Gene3D" id="1.10.287.470">
    <property type="entry name" value="Helix hairpin bin"/>
    <property type="match status" value="1"/>
</dbReference>
<dbReference type="Gene3D" id="2.40.50.100">
    <property type="match status" value="1"/>
</dbReference>
<organism evidence="5 6">
    <name type="scientific">Nibrella saemangeumensis</name>
    <dbReference type="NCBI Taxonomy" id="1084526"/>
    <lineage>
        <taxon>Bacteria</taxon>
        <taxon>Pseudomonadati</taxon>
        <taxon>Bacteroidota</taxon>
        <taxon>Cytophagia</taxon>
        <taxon>Cytophagales</taxon>
        <taxon>Spirosomataceae</taxon>
        <taxon>Nibrella</taxon>
    </lineage>
</organism>
<dbReference type="InterPro" id="IPR058625">
    <property type="entry name" value="MdtA-like_BSH"/>
</dbReference>